<evidence type="ECO:0000313" key="3">
    <source>
        <dbReference type="Proteomes" id="UP000295718"/>
    </source>
</evidence>
<feature type="chain" id="PRO_5039541975" evidence="1">
    <location>
        <begin position="28"/>
        <end position="371"/>
    </location>
</feature>
<keyword evidence="1" id="KW-0732">Signal</keyword>
<dbReference type="AlphaFoldDB" id="A0A4R1QWX6"/>
<name>A0A4R1QWX6_9FIRM</name>
<dbReference type="OrthoDB" id="9987352at2"/>
<protein>
    <submittedName>
        <fullName evidence="2">Uncharacterized protein</fullName>
    </submittedName>
</protein>
<reference evidence="2 3" key="1">
    <citation type="submission" date="2019-03" db="EMBL/GenBank/DDBJ databases">
        <title>Genomic Encyclopedia of Type Strains, Phase IV (KMG-IV): sequencing the most valuable type-strain genomes for metagenomic binning, comparative biology and taxonomic classification.</title>
        <authorList>
            <person name="Goeker M."/>
        </authorList>
    </citation>
    <scope>NUCLEOTIDE SEQUENCE [LARGE SCALE GENOMIC DNA]</scope>
    <source>
        <strain evidence="2 3">DSM 100556</strain>
    </source>
</reference>
<proteinExistence type="predicted"/>
<dbReference type="EMBL" id="SLUO01000008">
    <property type="protein sequence ID" value="TCL57475.1"/>
    <property type="molecule type" value="Genomic_DNA"/>
</dbReference>
<dbReference type="STRING" id="1469948.GCA_000732725_01978"/>
<dbReference type="PROSITE" id="PS51257">
    <property type="entry name" value="PROKAR_LIPOPROTEIN"/>
    <property type="match status" value="1"/>
</dbReference>
<comment type="caution">
    <text evidence="2">The sequence shown here is derived from an EMBL/GenBank/DDBJ whole genome shotgun (WGS) entry which is preliminary data.</text>
</comment>
<feature type="signal peptide" evidence="1">
    <location>
        <begin position="1"/>
        <end position="27"/>
    </location>
</feature>
<evidence type="ECO:0000313" key="2">
    <source>
        <dbReference type="EMBL" id="TCL57475.1"/>
    </source>
</evidence>
<dbReference type="RefSeq" id="WP_051869380.1">
    <property type="nucleotide sequence ID" value="NZ_JPNB01000001.1"/>
</dbReference>
<sequence>MKRKKETLLLWMTVGTLLLFAGCGDSAAEAKAAVLEETAEVEAKGLEVAAESISTEVTELYQSQNLMLEMLVNEDCVIEDTGDSITVSSPNGMAYVGVSFVPGIQNLGETATLIPQILEANNAVPEEVKDGVLFGARAKHCLYSMVDEERSEIQGLFATAIVNSSLYMMDAAFAPECTDNDISLITNVFSSINVLAPKSVDTGKKTAVYETKYPNAAPAKAAQKTYVPVAEWVYPPYYYYSWYSDFDYTMYDSIFYEPDWDYYLDDGWWSWDWDDAGDWSFYDEYGDWYAEDYYDNYDYYYDYDPYSDPGDYYDYYDYDPYSDPGDYSDDVDYYDGYDYNDDYSDDVDYYDGYDYSDDYSYDDYSYDDYDY</sequence>
<keyword evidence="3" id="KW-1185">Reference proteome</keyword>
<dbReference type="Proteomes" id="UP000295718">
    <property type="component" value="Unassembled WGS sequence"/>
</dbReference>
<gene>
    <name evidence="2" type="ORF">EDD76_1089</name>
</gene>
<evidence type="ECO:0000256" key="1">
    <source>
        <dbReference type="SAM" id="SignalP"/>
    </source>
</evidence>
<organism evidence="2 3">
    <name type="scientific">Kineothrix alysoides</name>
    <dbReference type="NCBI Taxonomy" id="1469948"/>
    <lineage>
        <taxon>Bacteria</taxon>
        <taxon>Bacillati</taxon>
        <taxon>Bacillota</taxon>
        <taxon>Clostridia</taxon>
        <taxon>Lachnospirales</taxon>
        <taxon>Lachnospiraceae</taxon>
        <taxon>Kineothrix</taxon>
    </lineage>
</organism>
<accession>A0A4R1QWX6</accession>